<organism evidence="2 3">
    <name type="scientific">Candidatus Nanosynbacter lyticus</name>
    <dbReference type="NCBI Taxonomy" id="2093824"/>
    <lineage>
        <taxon>Bacteria</taxon>
        <taxon>Candidatus Saccharimonadota</taxon>
        <taxon>Candidatus Saccharimonadia</taxon>
        <taxon>Candidatus Nanosynbacterales</taxon>
        <taxon>Candidatus Nanosynbacteraceae</taxon>
        <taxon>Candidatus Nanosynbacter</taxon>
    </lineage>
</organism>
<feature type="transmembrane region" description="Helical" evidence="1">
    <location>
        <begin position="45"/>
        <end position="70"/>
    </location>
</feature>
<evidence type="ECO:0000313" key="3">
    <source>
        <dbReference type="Proteomes" id="UP000030902"/>
    </source>
</evidence>
<keyword evidence="1" id="KW-0472">Membrane</keyword>
<dbReference type="AlphaFoldDB" id="A0A6S4GW97"/>
<sequence>MVKQKKKRNKKYSGADATVQRPKITRITAANRSKLSQWLFDRKKIIRIIGITLLIVAAIIITVSGIVSLFR</sequence>
<dbReference type="Proteomes" id="UP000030902">
    <property type="component" value="Chromosome"/>
</dbReference>
<protein>
    <submittedName>
        <fullName evidence="2">Uncharacterized protein</fullName>
    </submittedName>
</protein>
<name>A0A6S4GW97_9BACT</name>
<evidence type="ECO:0000256" key="1">
    <source>
        <dbReference type="SAM" id="Phobius"/>
    </source>
</evidence>
<dbReference type="EMBL" id="CP007496">
    <property type="protein sequence ID" value="AJA06887.1"/>
    <property type="molecule type" value="Genomic_DNA"/>
</dbReference>
<accession>A0A6S4GW97</accession>
<dbReference type="RefSeq" id="WP_039327697.1">
    <property type="nucleotide sequence ID" value="NZ_CP007496.1"/>
</dbReference>
<keyword evidence="3" id="KW-1185">Reference proteome</keyword>
<keyword evidence="1" id="KW-1133">Transmembrane helix</keyword>
<reference evidence="2 3" key="1">
    <citation type="journal article" date="2015" name="Proc. Natl. Acad. Sci. U.S.A.">
        <title>Cultivation of a human-associated TM7 phylotype reveals a reduced genome and epibiotic parasitic lifestyle.</title>
        <authorList>
            <person name="He X."/>
            <person name="McLean J.S."/>
            <person name="Edlund A."/>
            <person name="Yooseph S."/>
            <person name="Hall A.P."/>
            <person name="Liu S.Y."/>
            <person name="Dorrestein P.C."/>
            <person name="Esquenazi E."/>
            <person name="Hunter R.C."/>
            <person name="Cheng G."/>
            <person name="Nelson K.E."/>
            <person name="Lux R."/>
            <person name="Shi W."/>
        </authorList>
    </citation>
    <scope>NUCLEOTIDE SEQUENCE [LARGE SCALE GENOMIC DNA]</scope>
    <source>
        <strain evidence="2 3">TM7x</strain>
    </source>
</reference>
<evidence type="ECO:0000313" key="2">
    <source>
        <dbReference type="EMBL" id="AJA06887.1"/>
    </source>
</evidence>
<dbReference type="KEGG" id="sox:TM7x_02910"/>
<keyword evidence="1" id="KW-0812">Transmembrane</keyword>
<gene>
    <name evidence="2" type="ORF">TM7x_02910</name>
</gene>
<proteinExistence type="predicted"/>